<keyword evidence="2" id="KW-1185">Reference proteome</keyword>
<dbReference type="Proteomes" id="UP000803884">
    <property type="component" value="Unassembled WGS sequence"/>
</dbReference>
<dbReference type="AlphaFoldDB" id="A0AB34KL47"/>
<reference evidence="1 2" key="1">
    <citation type="journal article" date="2020" name="Microbiol. Resour. Announc.">
        <title>Draft Genome Sequence of a Cladosporium Species Isolated from the Mesophotic Ascidian Didemnum maculosum.</title>
        <authorList>
            <person name="Gioti A."/>
            <person name="Siaperas R."/>
            <person name="Nikolaivits E."/>
            <person name="Le Goff G."/>
            <person name="Ouazzani J."/>
            <person name="Kotoulas G."/>
            <person name="Topakas E."/>
        </authorList>
    </citation>
    <scope>NUCLEOTIDE SEQUENCE [LARGE SCALE GENOMIC DNA]</scope>
    <source>
        <strain evidence="1 2">TM138-S3</strain>
    </source>
</reference>
<dbReference type="EMBL" id="JAAQHG020000017">
    <property type="protein sequence ID" value="KAL1585744.1"/>
    <property type="molecule type" value="Genomic_DNA"/>
</dbReference>
<gene>
    <name evidence="1" type="ORF">WHR41_05030</name>
</gene>
<organism evidence="1 2">
    <name type="scientific">Cladosporium halotolerans</name>
    <dbReference type="NCBI Taxonomy" id="1052096"/>
    <lineage>
        <taxon>Eukaryota</taxon>
        <taxon>Fungi</taxon>
        <taxon>Dikarya</taxon>
        <taxon>Ascomycota</taxon>
        <taxon>Pezizomycotina</taxon>
        <taxon>Dothideomycetes</taxon>
        <taxon>Dothideomycetidae</taxon>
        <taxon>Cladosporiales</taxon>
        <taxon>Cladosporiaceae</taxon>
        <taxon>Cladosporium</taxon>
    </lineage>
</organism>
<name>A0AB34KL47_9PEZI</name>
<evidence type="ECO:0000313" key="2">
    <source>
        <dbReference type="Proteomes" id="UP000803884"/>
    </source>
</evidence>
<dbReference type="GeneID" id="96006473"/>
<sequence length="110" mass="12858">MYGSPYDLLGMGMGGGSLGVDPYSYLGMGMRPRNRLSRRDLLDMPYGYGYGRGRGSRYLDPYDILDDVYDDDYFDDYEDIEDPLLYQLRFGGRRRPRRRFGGRGYGRWGY</sequence>
<accession>A0AB34KL47</accession>
<comment type="caution">
    <text evidence="1">The sequence shown here is derived from an EMBL/GenBank/DDBJ whole genome shotgun (WGS) entry which is preliminary data.</text>
</comment>
<dbReference type="RefSeq" id="XP_069228850.1">
    <property type="nucleotide sequence ID" value="XM_069373635.1"/>
</dbReference>
<evidence type="ECO:0000313" key="1">
    <source>
        <dbReference type="EMBL" id="KAL1585744.1"/>
    </source>
</evidence>
<protein>
    <submittedName>
        <fullName evidence="1">Uncharacterized protein</fullName>
    </submittedName>
</protein>
<proteinExistence type="predicted"/>